<sequence>MIHYYNSLRIRFVLLDEKEFPLASKRPGGEGRFPGAGEFGGALGGLARQCLELFTSAPDRPLGAVHEYRAPREQHRPLSSGTSWPDPKSSPAVLITGDPSRSLKSPTWPTAPKPPAPGDTLRPGSSPAGERRRHQGQRQSER</sequence>
<accession>A0AAD7SRE0</accession>
<feature type="region of interest" description="Disordered" evidence="1">
    <location>
        <begin position="64"/>
        <end position="142"/>
    </location>
</feature>
<keyword evidence="3" id="KW-1185">Reference proteome</keyword>
<dbReference type="Proteomes" id="UP001221898">
    <property type="component" value="Unassembled WGS sequence"/>
</dbReference>
<organism evidence="2 3">
    <name type="scientific">Aldrovandia affinis</name>
    <dbReference type="NCBI Taxonomy" id="143900"/>
    <lineage>
        <taxon>Eukaryota</taxon>
        <taxon>Metazoa</taxon>
        <taxon>Chordata</taxon>
        <taxon>Craniata</taxon>
        <taxon>Vertebrata</taxon>
        <taxon>Euteleostomi</taxon>
        <taxon>Actinopterygii</taxon>
        <taxon>Neopterygii</taxon>
        <taxon>Teleostei</taxon>
        <taxon>Notacanthiformes</taxon>
        <taxon>Halosauridae</taxon>
        <taxon>Aldrovandia</taxon>
    </lineage>
</organism>
<protein>
    <submittedName>
        <fullName evidence="2">Uncharacterized protein</fullName>
    </submittedName>
</protein>
<comment type="caution">
    <text evidence="2">The sequence shown here is derived from an EMBL/GenBank/DDBJ whole genome shotgun (WGS) entry which is preliminary data.</text>
</comment>
<proteinExistence type="predicted"/>
<feature type="compositionally biased region" description="Basic and acidic residues" evidence="1">
    <location>
        <begin position="66"/>
        <end position="76"/>
    </location>
</feature>
<gene>
    <name evidence="2" type="ORF">AAFF_G00278020</name>
</gene>
<dbReference type="EMBL" id="JAINUG010000039">
    <property type="protein sequence ID" value="KAJ8407228.1"/>
    <property type="molecule type" value="Genomic_DNA"/>
</dbReference>
<name>A0AAD7SRE0_9TELE</name>
<dbReference type="AlphaFoldDB" id="A0AAD7SRE0"/>
<evidence type="ECO:0000313" key="3">
    <source>
        <dbReference type="Proteomes" id="UP001221898"/>
    </source>
</evidence>
<evidence type="ECO:0000313" key="2">
    <source>
        <dbReference type="EMBL" id="KAJ8407228.1"/>
    </source>
</evidence>
<evidence type="ECO:0000256" key="1">
    <source>
        <dbReference type="SAM" id="MobiDB-lite"/>
    </source>
</evidence>
<reference evidence="2" key="1">
    <citation type="journal article" date="2023" name="Science">
        <title>Genome structures resolve the early diversification of teleost fishes.</title>
        <authorList>
            <person name="Parey E."/>
            <person name="Louis A."/>
            <person name="Montfort J."/>
            <person name="Bouchez O."/>
            <person name="Roques C."/>
            <person name="Iampietro C."/>
            <person name="Lluch J."/>
            <person name="Castinel A."/>
            <person name="Donnadieu C."/>
            <person name="Desvignes T."/>
            <person name="Floi Bucao C."/>
            <person name="Jouanno E."/>
            <person name="Wen M."/>
            <person name="Mejri S."/>
            <person name="Dirks R."/>
            <person name="Jansen H."/>
            <person name="Henkel C."/>
            <person name="Chen W.J."/>
            <person name="Zahm M."/>
            <person name="Cabau C."/>
            <person name="Klopp C."/>
            <person name="Thompson A.W."/>
            <person name="Robinson-Rechavi M."/>
            <person name="Braasch I."/>
            <person name="Lecointre G."/>
            <person name="Bobe J."/>
            <person name="Postlethwait J.H."/>
            <person name="Berthelot C."/>
            <person name="Roest Crollius H."/>
            <person name="Guiguen Y."/>
        </authorList>
    </citation>
    <scope>NUCLEOTIDE SEQUENCE</scope>
    <source>
        <strain evidence="2">NC1722</strain>
    </source>
</reference>